<dbReference type="Proteomes" id="UP000242770">
    <property type="component" value="Unassembled WGS sequence"/>
</dbReference>
<evidence type="ECO:0000313" key="1">
    <source>
        <dbReference type="EMBL" id="CDS01136.1"/>
    </source>
</evidence>
<evidence type="ECO:0000313" key="2">
    <source>
        <dbReference type="Proteomes" id="UP000242770"/>
    </source>
</evidence>
<gene>
    <name evidence="1" type="primary">SSCI59270.1</name>
</gene>
<accession>A0A0F7RVZ8</accession>
<keyword evidence="2" id="KW-1185">Reference proteome</keyword>
<sequence length="62" mass="6449">LATSTTVPSNILNNACCTPSPPTSFPPPPPFTPLFLNLSISSIHTIPLCARSTSQPAATSNR</sequence>
<feature type="non-terminal residue" evidence="1">
    <location>
        <position position="1"/>
    </location>
</feature>
<proteinExistence type="predicted"/>
<dbReference type="EMBL" id="CCFA01003561">
    <property type="protein sequence ID" value="CDS01136.1"/>
    <property type="molecule type" value="Genomic_DNA"/>
</dbReference>
<dbReference type="AlphaFoldDB" id="A0A0F7RVZ8"/>
<reference evidence="2" key="1">
    <citation type="submission" date="2014-06" db="EMBL/GenBank/DDBJ databases">
        <authorList>
            <person name="Berkman P.J."/>
        </authorList>
    </citation>
    <scope>NUCLEOTIDE SEQUENCE [LARGE SCALE GENOMIC DNA]</scope>
</reference>
<name>A0A0F7RVZ8_9BASI</name>
<organism evidence="1 2">
    <name type="scientific">Sporisorium scitamineum</name>
    <dbReference type="NCBI Taxonomy" id="49012"/>
    <lineage>
        <taxon>Eukaryota</taxon>
        <taxon>Fungi</taxon>
        <taxon>Dikarya</taxon>
        <taxon>Basidiomycota</taxon>
        <taxon>Ustilaginomycotina</taxon>
        <taxon>Ustilaginomycetes</taxon>
        <taxon>Ustilaginales</taxon>
        <taxon>Ustilaginaceae</taxon>
        <taxon>Sporisorium</taxon>
    </lineage>
</organism>
<protein>
    <submittedName>
        <fullName evidence="1">Uncharacterized protein</fullName>
    </submittedName>
</protein>